<evidence type="ECO:0000313" key="7">
    <source>
        <dbReference type="EMBL" id="CAF0896790.1"/>
    </source>
</evidence>
<name>A0A813ZDM0_9BILA</name>
<evidence type="ECO:0000313" key="8">
    <source>
        <dbReference type="EMBL" id="CAF3618080.1"/>
    </source>
</evidence>
<dbReference type="Proteomes" id="UP000663882">
    <property type="component" value="Unassembled WGS sequence"/>
</dbReference>
<comment type="subcellular location">
    <subcellularLocation>
        <location evidence="1">Membrane</location>
    </subcellularLocation>
</comment>
<dbReference type="OrthoDB" id="10011262at2759"/>
<dbReference type="GO" id="GO:0008528">
    <property type="term" value="F:G protein-coupled peptide receptor activity"/>
    <property type="evidence" value="ECO:0007669"/>
    <property type="project" value="InterPro"/>
</dbReference>
<keyword evidence="2 5" id="KW-0812">Transmembrane</keyword>
<evidence type="ECO:0000256" key="4">
    <source>
        <dbReference type="ARBA" id="ARBA00023136"/>
    </source>
</evidence>
<protein>
    <recommendedName>
        <fullName evidence="6">G-protein coupled receptors family 1 profile domain-containing protein</fullName>
    </recommendedName>
</protein>
<dbReference type="CDD" id="cd14978">
    <property type="entry name" value="7tmA_FMRFamide_R-like"/>
    <property type="match status" value="1"/>
</dbReference>
<dbReference type="Pfam" id="PF10324">
    <property type="entry name" value="7TM_GPCR_Srw"/>
    <property type="match status" value="1"/>
</dbReference>
<proteinExistence type="predicted"/>
<feature type="transmembrane region" description="Helical" evidence="5">
    <location>
        <begin position="257"/>
        <end position="281"/>
    </location>
</feature>
<dbReference type="InterPro" id="IPR052954">
    <property type="entry name" value="GPCR-Ligand_Int"/>
</dbReference>
<sequence>MYNDTELTSSIPLELISTTTDPTTATSDNTTICADQIMSDVLEGLSGKLLWGIIQLILMFFGNIGNILTLIVLNRRLMRKGGVNNLLQGLAISDIVAPTLACIPHIIYYYGPKTNYKLINFVNSFVLPVATGATFCSNWIVVTITCFRLMIVVKPLYSQVYCSSRNERKALTIIFLFSILSIVPYYYYRLNSDALTIVKVISAILSLLCPWVICVVLWILLIRIVNREIGTKKSQEFILHSEIIAQRLKSKSRITKMVLIICFFNIICQLPVLILTIFGLIDSCPCGYIRALVFVCLLFISNLLLIVNHSINFFIYSLTNCKFRYTLQIMCRHCCFFHDHIHSRIMTQRQIMTNDDPRKISGQRTLTPKYECNTCSNSKSRESPRLMLAMRTINPSRFNMKNTQSGRIAL</sequence>
<evidence type="ECO:0000256" key="3">
    <source>
        <dbReference type="ARBA" id="ARBA00022989"/>
    </source>
</evidence>
<evidence type="ECO:0000256" key="5">
    <source>
        <dbReference type="SAM" id="Phobius"/>
    </source>
</evidence>
<dbReference type="PRINTS" id="PR00237">
    <property type="entry name" value="GPCRRHODOPSN"/>
</dbReference>
<dbReference type="PROSITE" id="PS50262">
    <property type="entry name" value="G_PROTEIN_RECEP_F1_2"/>
    <property type="match status" value="1"/>
</dbReference>
<keyword evidence="3 5" id="KW-1133">Transmembrane helix</keyword>
<keyword evidence="4 5" id="KW-0472">Membrane</keyword>
<dbReference type="Gene3D" id="1.20.1070.10">
    <property type="entry name" value="Rhodopsin 7-helix transmembrane proteins"/>
    <property type="match status" value="1"/>
</dbReference>
<dbReference type="AlphaFoldDB" id="A0A813ZDM0"/>
<dbReference type="EMBL" id="CAJOAX010000583">
    <property type="protein sequence ID" value="CAF3618080.1"/>
    <property type="molecule type" value="Genomic_DNA"/>
</dbReference>
<feature type="transmembrane region" description="Helical" evidence="5">
    <location>
        <begin position="125"/>
        <end position="149"/>
    </location>
</feature>
<dbReference type="InterPro" id="IPR019427">
    <property type="entry name" value="7TM_GPCR_serpentine_rcpt_Srw"/>
</dbReference>
<dbReference type="InterPro" id="IPR000276">
    <property type="entry name" value="GPCR_Rhodpsn"/>
</dbReference>
<feature type="transmembrane region" description="Helical" evidence="5">
    <location>
        <begin position="85"/>
        <end position="110"/>
    </location>
</feature>
<organism evidence="7 9">
    <name type="scientific">Rotaria sordida</name>
    <dbReference type="NCBI Taxonomy" id="392033"/>
    <lineage>
        <taxon>Eukaryota</taxon>
        <taxon>Metazoa</taxon>
        <taxon>Spiralia</taxon>
        <taxon>Gnathifera</taxon>
        <taxon>Rotifera</taxon>
        <taxon>Eurotatoria</taxon>
        <taxon>Bdelloidea</taxon>
        <taxon>Philodinida</taxon>
        <taxon>Philodinidae</taxon>
        <taxon>Rotaria</taxon>
    </lineage>
</organism>
<evidence type="ECO:0000256" key="1">
    <source>
        <dbReference type="ARBA" id="ARBA00004370"/>
    </source>
</evidence>
<dbReference type="EMBL" id="CAJNOO010000303">
    <property type="protein sequence ID" value="CAF0896790.1"/>
    <property type="molecule type" value="Genomic_DNA"/>
</dbReference>
<reference evidence="7" key="1">
    <citation type="submission" date="2021-02" db="EMBL/GenBank/DDBJ databases">
        <authorList>
            <person name="Nowell W R."/>
        </authorList>
    </citation>
    <scope>NUCLEOTIDE SEQUENCE</scope>
</reference>
<dbReference type="GO" id="GO:0016020">
    <property type="term" value="C:membrane"/>
    <property type="evidence" value="ECO:0007669"/>
    <property type="project" value="UniProtKB-SubCell"/>
</dbReference>
<gene>
    <name evidence="8" type="ORF">OTI717_LOCUS7657</name>
    <name evidence="7" type="ORF">RFH988_LOCUS8779</name>
</gene>
<feature type="transmembrane region" description="Helical" evidence="5">
    <location>
        <begin position="287"/>
        <end position="307"/>
    </location>
</feature>
<comment type="caution">
    <text evidence="7">The sequence shown here is derived from an EMBL/GenBank/DDBJ whole genome shotgun (WGS) entry which is preliminary data.</text>
</comment>
<dbReference type="InterPro" id="IPR017452">
    <property type="entry name" value="GPCR_Rhodpsn_7TM"/>
</dbReference>
<feature type="transmembrane region" description="Helical" evidence="5">
    <location>
        <begin position="170"/>
        <end position="188"/>
    </location>
</feature>
<dbReference type="PANTHER" id="PTHR46641:SF2">
    <property type="entry name" value="FMRFAMIDE RECEPTOR"/>
    <property type="match status" value="1"/>
</dbReference>
<evidence type="ECO:0000313" key="9">
    <source>
        <dbReference type="Proteomes" id="UP000663882"/>
    </source>
</evidence>
<feature type="transmembrane region" description="Helical" evidence="5">
    <location>
        <begin position="49"/>
        <end position="73"/>
    </location>
</feature>
<evidence type="ECO:0000259" key="6">
    <source>
        <dbReference type="PROSITE" id="PS50262"/>
    </source>
</evidence>
<dbReference type="Proteomes" id="UP000663823">
    <property type="component" value="Unassembled WGS sequence"/>
</dbReference>
<feature type="domain" description="G-protein coupled receptors family 1 profile" evidence="6">
    <location>
        <begin position="65"/>
        <end position="316"/>
    </location>
</feature>
<evidence type="ECO:0000256" key="2">
    <source>
        <dbReference type="ARBA" id="ARBA00022692"/>
    </source>
</evidence>
<feature type="transmembrane region" description="Helical" evidence="5">
    <location>
        <begin position="200"/>
        <end position="225"/>
    </location>
</feature>
<dbReference type="PANTHER" id="PTHR46641">
    <property type="entry name" value="FMRFAMIDE RECEPTOR-RELATED"/>
    <property type="match status" value="1"/>
</dbReference>
<accession>A0A813ZDM0</accession>
<dbReference type="SUPFAM" id="SSF81321">
    <property type="entry name" value="Family A G protein-coupled receptor-like"/>
    <property type="match status" value="1"/>
</dbReference>